<feature type="transmembrane region" description="Helical" evidence="2">
    <location>
        <begin position="21"/>
        <end position="42"/>
    </location>
</feature>
<feature type="compositionally biased region" description="Basic and acidic residues" evidence="1">
    <location>
        <begin position="1179"/>
        <end position="1194"/>
    </location>
</feature>
<feature type="domain" description="Peptidase M1 membrane alanine aminopeptidase" evidence="3">
    <location>
        <begin position="881"/>
        <end position="1064"/>
    </location>
</feature>
<keyword evidence="2" id="KW-1133">Transmembrane helix</keyword>
<gene>
    <name evidence="4" type="ORF">KDA27_08775</name>
</gene>
<dbReference type="GO" id="GO:0008237">
    <property type="term" value="F:metallopeptidase activity"/>
    <property type="evidence" value="ECO:0007669"/>
    <property type="project" value="InterPro"/>
</dbReference>
<feature type="transmembrane region" description="Helical" evidence="2">
    <location>
        <begin position="595"/>
        <end position="615"/>
    </location>
</feature>
<accession>A0A956NED3</accession>
<feature type="transmembrane region" description="Helical" evidence="2">
    <location>
        <begin position="62"/>
        <end position="89"/>
    </location>
</feature>
<dbReference type="Proteomes" id="UP000739538">
    <property type="component" value="Unassembled WGS sequence"/>
</dbReference>
<evidence type="ECO:0000259" key="3">
    <source>
        <dbReference type="Pfam" id="PF01433"/>
    </source>
</evidence>
<feature type="region of interest" description="Disordered" evidence="1">
    <location>
        <begin position="1140"/>
        <end position="1194"/>
    </location>
</feature>
<comment type="caution">
    <text evidence="4">The sequence shown here is derived from an EMBL/GenBank/DDBJ whole genome shotgun (WGS) entry which is preliminary data.</text>
</comment>
<dbReference type="Gene3D" id="1.10.390.10">
    <property type="entry name" value="Neutral Protease Domain 2"/>
    <property type="match status" value="1"/>
</dbReference>
<evidence type="ECO:0000256" key="2">
    <source>
        <dbReference type="SAM" id="Phobius"/>
    </source>
</evidence>
<sequence length="1243" mass="138029">MSATRLFSVFRQELRFQVTRPLFWIFLLLLALMAWGLSTGGVRIQAGDSDVGGQKSFITSEFAMSFILSILGGLFYTFFVAVAAGMAIVRDDELKVGEVLHSTPLRPAEYVWGKYLAVLATFLGLAFVQALLHAFFNHVVPNADAADFRGPFTLPNYLRPAFFFLVPQLVFASGVFFALGERFRRPILTFSVPVLAIIVWVTFLLSWSPSWLDPRINHALMWIEPSGFRWLNETWLKVDRGVLLYNTGSVGFDGTYLLTRLAFCFAGLGLVALSTLHFRRASRGARPSAKHVAEGERMLASGASGATEVAREGVRKVRSLESFGMVVSRRGFFRNLWSVARFELKSIKGQAGLYLFIPLIILQSVQNGYLRVGAFDTPLLLTSGTYAVGTMNSLTLMVCLLLLFYIVESLLREEASGAAPVVHATPVESSAFLFGKALANSFVGVLILLVTFVAGAVIMLVQKKVAVEVGPFLIVWGLLLLPTFLVWSAFVIATYSIVRNRYTTYAIGVGVFLVFAFLQFRGKVNWVSNWDLWGVVTWTDFGALQPNGSALLLNRLLYLALTGLFVAIAVRFFPRRELDRARVLDRIRPRSVFVTVLRMSPFWVPVLALGIVLGGKVHASFQSKAAENRERDYWRKNILTWLDAPQPYLAGVDLDLTLDPDASAFSVAGSFDLFHDGEAPLERFALSIGDHFQDVTWTLNGSDFEADDRARLVVFPLDPPLAPGDTVEVGFAYHGEYPPGFTKNGGGMGEFILPCGVVLTCFSNSFLPTVGFDESRGVDPEKPNEARVYPKDFYVGKTEPAFGSQRPFPVRTKITGPDRFDYHAVGVKLSDTSEEGQRTVVWETDEPVNFFNVVAGEWDVWEGEGTELYHLPTHVYNLEEMGSALDAARKYYSEWFYPYPWAELRVNEFPGIASYAQGFPSNITFSESIGFLTRSTDEVRAAFLVTAHESAHQWWGNLVLPGKGPGGNIVSEGMAHFSTILLFDRVYGDADRIEFCKRIEESYGDNRQVDSERPLVEVDGSRPGDTTVTYDKGGWVFWMLHDLMGPDSSLVGLQDFVRTYRGSDDHPVLQDYVATMRRHAPDPVAFDAFVDQWFFHVVVPEFVFSDVTKEEIDGRFIVRGTVENKGTGDVTLAVAALRGERPGTDEPGVRLGSATSSSPSDEAAMVTRFVEEGADERDGEGADESRSEKEAKEPFLEARTWVQIGEGESASFEIECEFDPEKVVADPDAKVLQLLRESAVATL</sequence>
<dbReference type="Pfam" id="PF01433">
    <property type="entry name" value="Peptidase_M1"/>
    <property type="match status" value="1"/>
</dbReference>
<keyword evidence="2" id="KW-0812">Transmembrane</keyword>
<dbReference type="InterPro" id="IPR027268">
    <property type="entry name" value="Peptidase_M4/M1_CTD_sf"/>
</dbReference>
<keyword evidence="2" id="KW-0472">Membrane</keyword>
<feature type="transmembrane region" description="Helical" evidence="2">
    <location>
        <begin position="473"/>
        <end position="495"/>
    </location>
</feature>
<dbReference type="EMBL" id="JAGQHS010000035">
    <property type="protein sequence ID" value="MCA9755880.1"/>
    <property type="molecule type" value="Genomic_DNA"/>
</dbReference>
<organism evidence="4 5">
    <name type="scientific">Eiseniibacteriota bacterium</name>
    <dbReference type="NCBI Taxonomy" id="2212470"/>
    <lineage>
        <taxon>Bacteria</taxon>
        <taxon>Candidatus Eiseniibacteriota</taxon>
    </lineage>
</organism>
<feature type="transmembrane region" description="Helical" evidence="2">
    <location>
        <begin position="502"/>
        <end position="520"/>
    </location>
</feature>
<feature type="transmembrane region" description="Helical" evidence="2">
    <location>
        <begin position="384"/>
        <end position="407"/>
    </location>
</feature>
<name>A0A956NED3_UNCEI</name>
<feature type="transmembrane region" description="Helical" evidence="2">
    <location>
        <begin position="437"/>
        <end position="461"/>
    </location>
</feature>
<dbReference type="AlphaFoldDB" id="A0A956NED3"/>
<evidence type="ECO:0000256" key="1">
    <source>
        <dbReference type="SAM" id="MobiDB-lite"/>
    </source>
</evidence>
<dbReference type="SUPFAM" id="SSF55486">
    <property type="entry name" value="Metalloproteases ('zincins'), catalytic domain"/>
    <property type="match status" value="1"/>
</dbReference>
<feature type="transmembrane region" description="Helical" evidence="2">
    <location>
        <begin position="257"/>
        <end position="278"/>
    </location>
</feature>
<proteinExistence type="predicted"/>
<feature type="transmembrane region" description="Helical" evidence="2">
    <location>
        <begin position="110"/>
        <end position="132"/>
    </location>
</feature>
<reference evidence="4" key="1">
    <citation type="submission" date="2020-04" db="EMBL/GenBank/DDBJ databases">
        <authorList>
            <person name="Zhang T."/>
        </authorList>
    </citation>
    <scope>NUCLEOTIDE SEQUENCE</scope>
    <source>
        <strain evidence="4">HKST-UBA02</strain>
    </source>
</reference>
<reference evidence="4" key="2">
    <citation type="journal article" date="2021" name="Microbiome">
        <title>Successional dynamics and alternative stable states in a saline activated sludge microbial community over 9 years.</title>
        <authorList>
            <person name="Wang Y."/>
            <person name="Ye J."/>
            <person name="Ju F."/>
            <person name="Liu L."/>
            <person name="Boyd J.A."/>
            <person name="Deng Y."/>
            <person name="Parks D.H."/>
            <person name="Jiang X."/>
            <person name="Yin X."/>
            <person name="Woodcroft B.J."/>
            <person name="Tyson G.W."/>
            <person name="Hugenholtz P."/>
            <person name="Polz M.F."/>
            <person name="Zhang T."/>
        </authorList>
    </citation>
    <scope>NUCLEOTIDE SEQUENCE</scope>
    <source>
        <strain evidence="4">HKST-UBA02</strain>
    </source>
</reference>
<feature type="transmembrane region" description="Helical" evidence="2">
    <location>
        <begin position="351"/>
        <end position="372"/>
    </location>
</feature>
<dbReference type="PANTHER" id="PTHR43471">
    <property type="entry name" value="ABC TRANSPORTER PERMEASE"/>
    <property type="match status" value="1"/>
</dbReference>
<feature type="transmembrane region" description="Helical" evidence="2">
    <location>
        <begin position="556"/>
        <end position="574"/>
    </location>
</feature>
<dbReference type="InterPro" id="IPR014782">
    <property type="entry name" value="Peptidase_M1_dom"/>
</dbReference>
<evidence type="ECO:0000313" key="4">
    <source>
        <dbReference type="EMBL" id="MCA9755880.1"/>
    </source>
</evidence>
<evidence type="ECO:0000313" key="5">
    <source>
        <dbReference type="Proteomes" id="UP000739538"/>
    </source>
</evidence>
<dbReference type="GO" id="GO:0008270">
    <property type="term" value="F:zinc ion binding"/>
    <property type="evidence" value="ECO:0007669"/>
    <property type="project" value="InterPro"/>
</dbReference>
<protein>
    <recommendedName>
        <fullName evidence="3">Peptidase M1 membrane alanine aminopeptidase domain-containing protein</fullName>
    </recommendedName>
</protein>
<feature type="transmembrane region" description="Helical" evidence="2">
    <location>
        <begin position="187"/>
        <end position="207"/>
    </location>
</feature>
<feature type="transmembrane region" description="Helical" evidence="2">
    <location>
        <begin position="161"/>
        <end position="180"/>
    </location>
</feature>